<proteinExistence type="inferred from homology"/>
<dbReference type="InterPro" id="IPR036065">
    <property type="entry name" value="BolA-like_sf"/>
</dbReference>
<comment type="caution">
    <text evidence="2">The sequence shown here is derived from an EMBL/GenBank/DDBJ whole genome shotgun (WGS) entry which is preliminary data.</text>
</comment>
<comment type="similarity">
    <text evidence="1">Belongs to the BolA/IbaG family.</text>
</comment>
<dbReference type="EMBL" id="LHPF02000013">
    <property type="protein sequence ID" value="PSC71721.1"/>
    <property type="molecule type" value="Genomic_DNA"/>
</dbReference>
<dbReference type="PANTHER" id="PTHR12735:SF27">
    <property type="entry name" value="BOLA-LIKE PROTEIN 2"/>
    <property type="match status" value="1"/>
</dbReference>
<evidence type="ECO:0000256" key="1">
    <source>
        <dbReference type="RuleBase" id="RU003860"/>
    </source>
</evidence>
<dbReference type="Proteomes" id="UP000239649">
    <property type="component" value="Unassembled WGS sequence"/>
</dbReference>
<keyword evidence="3" id="KW-1185">Reference proteome</keyword>
<dbReference type="GO" id="GO:0051604">
    <property type="term" value="P:protein maturation"/>
    <property type="evidence" value="ECO:0007669"/>
    <property type="project" value="InterPro"/>
</dbReference>
<dbReference type="PIRSF" id="PIRSF003113">
    <property type="entry name" value="BolA"/>
    <property type="match status" value="1"/>
</dbReference>
<dbReference type="SUPFAM" id="SSF82657">
    <property type="entry name" value="BolA-like"/>
    <property type="match status" value="1"/>
</dbReference>
<gene>
    <name evidence="2" type="ORF">C2E20_4974</name>
</gene>
<dbReference type="PANTHER" id="PTHR12735">
    <property type="entry name" value="BOLA-LIKE PROTEIN-RELATED"/>
    <property type="match status" value="1"/>
</dbReference>
<dbReference type="GO" id="GO:0006879">
    <property type="term" value="P:intracellular iron ion homeostasis"/>
    <property type="evidence" value="ECO:0007669"/>
    <property type="project" value="InterPro"/>
</dbReference>
<protein>
    <submittedName>
        <fullName evidence="2">BolA</fullName>
    </submittedName>
</protein>
<evidence type="ECO:0000313" key="3">
    <source>
        <dbReference type="Proteomes" id="UP000239649"/>
    </source>
</evidence>
<evidence type="ECO:0000313" key="2">
    <source>
        <dbReference type="EMBL" id="PSC71721.1"/>
    </source>
</evidence>
<dbReference type="GO" id="GO:0051537">
    <property type="term" value="F:2 iron, 2 sulfur cluster binding"/>
    <property type="evidence" value="ECO:0007669"/>
    <property type="project" value="InterPro"/>
</dbReference>
<dbReference type="AlphaFoldDB" id="A0A2P6VCE1"/>
<accession>A0A2P6VCE1</accession>
<organism evidence="2 3">
    <name type="scientific">Micractinium conductrix</name>
    <dbReference type="NCBI Taxonomy" id="554055"/>
    <lineage>
        <taxon>Eukaryota</taxon>
        <taxon>Viridiplantae</taxon>
        <taxon>Chlorophyta</taxon>
        <taxon>core chlorophytes</taxon>
        <taxon>Trebouxiophyceae</taxon>
        <taxon>Chlorellales</taxon>
        <taxon>Chlorellaceae</taxon>
        <taxon>Chlorella clade</taxon>
        <taxon>Micractinium</taxon>
    </lineage>
</organism>
<dbReference type="InterPro" id="IPR002634">
    <property type="entry name" value="BolA"/>
</dbReference>
<name>A0A2P6VCE1_9CHLO</name>
<dbReference type="GO" id="GO:0005829">
    <property type="term" value="C:cytosol"/>
    <property type="evidence" value="ECO:0007669"/>
    <property type="project" value="TreeGrafter"/>
</dbReference>
<dbReference type="InterPro" id="IPR045115">
    <property type="entry name" value="BOL2"/>
</dbReference>
<dbReference type="OrthoDB" id="4983at2759"/>
<dbReference type="Pfam" id="PF01722">
    <property type="entry name" value="BolA"/>
    <property type="match status" value="1"/>
</dbReference>
<dbReference type="STRING" id="554055.A0A2P6VCE1"/>
<dbReference type="Gene3D" id="3.30.300.90">
    <property type="entry name" value="BolA-like"/>
    <property type="match status" value="1"/>
</dbReference>
<reference evidence="2 3" key="1">
    <citation type="journal article" date="2018" name="Plant J.">
        <title>Genome sequences of Chlorella sorokiniana UTEX 1602 and Micractinium conductrix SAG 241.80: implications to maltose excretion by a green alga.</title>
        <authorList>
            <person name="Arriola M.B."/>
            <person name="Velmurugan N."/>
            <person name="Zhang Y."/>
            <person name="Plunkett M.H."/>
            <person name="Hondzo H."/>
            <person name="Barney B.M."/>
        </authorList>
    </citation>
    <scope>NUCLEOTIDE SEQUENCE [LARGE SCALE GENOMIC DNA]</scope>
    <source>
        <strain evidence="2 3">SAG 241.80</strain>
    </source>
</reference>
<dbReference type="GO" id="GO:0005634">
    <property type="term" value="C:nucleus"/>
    <property type="evidence" value="ECO:0007669"/>
    <property type="project" value="TreeGrafter"/>
</dbReference>
<sequence>MVTASEVEAALRSGLPASAVEVADIQGCGTSFEVRVVSEAFAGQGRLARHKAVQAAVKHLMPEIHALSIKATKTPEEEAAAAAAGA</sequence>